<evidence type="ECO:0000256" key="1">
    <source>
        <dbReference type="ARBA" id="ARBA00001954"/>
    </source>
</evidence>
<evidence type="ECO:0000259" key="14">
    <source>
        <dbReference type="PROSITE" id="PS51184"/>
    </source>
</evidence>
<evidence type="ECO:0000256" key="7">
    <source>
        <dbReference type="ARBA" id="ARBA00023004"/>
    </source>
</evidence>
<dbReference type="STRING" id="45351.A7S078"/>
<reference evidence="15 16" key="1">
    <citation type="journal article" date="2007" name="Science">
        <title>Sea anemone genome reveals ancestral eumetazoan gene repertoire and genomic organization.</title>
        <authorList>
            <person name="Putnam N.H."/>
            <person name="Srivastava M."/>
            <person name="Hellsten U."/>
            <person name="Dirks B."/>
            <person name="Chapman J."/>
            <person name="Salamov A."/>
            <person name="Terry A."/>
            <person name="Shapiro H."/>
            <person name="Lindquist E."/>
            <person name="Kapitonov V.V."/>
            <person name="Jurka J."/>
            <person name="Genikhovich G."/>
            <person name="Grigoriev I.V."/>
            <person name="Lucas S.M."/>
            <person name="Steele R.E."/>
            <person name="Finnerty J.R."/>
            <person name="Technau U."/>
            <person name="Martindale M.Q."/>
            <person name="Rokhsar D.S."/>
        </authorList>
    </citation>
    <scope>NUCLEOTIDE SEQUENCE [LARGE SCALE GENOMIC DNA]</scope>
    <source>
        <strain evidence="16">CH2 X CH6</strain>
    </source>
</reference>
<keyword evidence="3" id="KW-0819">tRNA processing</keyword>
<dbReference type="PANTHER" id="PTHR12461:SF104">
    <property type="entry name" value="TRNA WYBUTOSINE-SYNTHESIZING PROTEIN 5"/>
    <property type="match status" value="1"/>
</dbReference>
<comment type="similarity">
    <text evidence="10">Belongs to the TYW5 family.</text>
</comment>
<comment type="function">
    <text evidence="9">tRNA hydroxylase that acts as a component of the wybutosine biosynthesis pathway. Wybutosine is a hyper modified guanosine with a tricyclic base found at the 3'-position adjacent to the anticodon of eukaryotic phenylalanine tRNA. Catalyzes the hydroxylation of 7-(a-amino-a-carboxypropyl)wyosine (yW-72) into undermodified hydroxywybutosine (OHyW*). OHyW* being further transformed into hydroxywybutosine (OHyW) by LCMT2/TYW4. OHyW is a derivative of wybutosine found in higher eukaryotes.</text>
</comment>
<dbReference type="eggNOG" id="KOG2132">
    <property type="taxonomic scope" value="Eukaryota"/>
</dbReference>
<evidence type="ECO:0000256" key="8">
    <source>
        <dbReference type="ARBA" id="ARBA00052052"/>
    </source>
</evidence>
<evidence type="ECO:0000256" key="10">
    <source>
        <dbReference type="ARBA" id="ARBA00060814"/>
    </source>
</evidence>
<dbReference type="GO" id="GO:0102524">
    <property type="term" value="F:tRNA(Phe) (7-(3-amino-3-carboxypropyl)wyosine37-C2)-hydroxylase activity"/>
    <property type="evidence" value="ECO:0000318"/>
    <property type="project" value="GO_Central"/>
</dbReference>
<evidence type="ECO:0000256" key="5">
    <source>
        <dbReference type="ARBA" id="ARBA00022964"/>
    </source>
</evidence>
<keyword evidence="4" id="KW-0479">Metal-binding</keyword>
<evidence type="ECO:0000256" key="13">
    <source>
        <dbReference type="ARBA" id="ARBA00082992"/>
    </source>
</evidence>
<organism evidence="15 16">
    <name type="scientific">Nematostella vectensis</name>
    <name type="common">Starlet sea anemone</name>
    <dbReference type="NCBI Taxonomy" id="45351"/>
    <lineage>
        <taxon>Eukaryota</taxon>
        <taxon>Metazoa</taxon>
        <taxon>Cnidaria</taxon>
        <taxon>Anthozoa</taxon>
        <taxon>Hexacorallia</taxon>
        <taxon>Actiniaria</taxon>
        <taxon>Edwardsiidae</taxon>
        <taxon>Nematostella</taxon>
    </lineage>
</organism>
<dbReference type="SMART" id="SM00558">
    <property type="entry name" value="JmjC"/>
    <property type="match status" value="1"/>
</dbReference>
<dbReference type="PROSITE" id="PS51184">
    <property type="entry name" value="JMJC"/>
    <property type="match status" value="1"/>
</dbReference>
<dbReference type="PhylomeDB" id="A7S078"/>
<dbReference type="PANTHER" id="PTHR12461">
    <property type="entry name" value="HYPOXIA-INDUCIBLE FACTOR 1 ALPHA INHIBITOR-RELATED"/>
    <property type="match status" value="1"/>
</dbReference>
<evidence type="ECO:0000313" key="15">
    <source>
        <dbReference type="EMBL" id="EDO42971.1"/>
    </source>
</evidence>
<evidence type="ECO:0000256" key="4">
    <source>
        <dbReference type="ARBA" id="ARBA00022723"/>
    </source>
</evidence>
<dbReference type="Gene3D" id="2.60.120.650">
    <property type="entry name" value="Cupin"/>
    <property type="match status" value="1"/>
</dbReference>
<dbReference type="SUPFAM" id="SSF51197">
    <property type="entry name" value="Clavaminate synthase-like"/>
    <property type="match status" value="1"/>
</dbReference>
<feature type="domain" description="JmjC" evidence="14">
    <location>
        <begin position="124"/>
        <end position="277"/>
    </location>
</feature>
<name>A7S078_NEMVE</name>
<comment type="subunit">
    <text evidence="2">Homodimer.</text>
</comment>
<comment type="cofactor">
    <cofactor evidence="1">
        <name>Fe(2+)</name>
        <dbReference type="ChEBI" id="CHEBI:29033"/>
    </cofactor>
</comment>
<evidence type="ECO:0000256" key="3">
    <source>
        <dbReference type="ARBA" id="ARBA00022694"/>
    </source>
</evidence>
<keyword evidence="5" id="KW-0223">Dioxygenase</keyword>
<dbReference type="KEGG" id="nve:5514866"/>
<proteinExistence type="inferred from homology"/>
<evidence type="ECO:0000256" key="6">
    <source>
        <dbReference type="ARBA" id="ARBA00023002"/>
    </source>
</evidence>
<dbReference type="HOGENOM" id="CLU_016785_4_0_1"/>
<accession>A7S078</accession>
<keyword evidence="6" id="KW-0560">Oxidoreductase</keyword>
<dbReference type="AlphaFoldDB" id="A7S078"/>
<dbReference type="OMA" id="LYDDRPV"/>
<dbReference type="EMBL" id="DS469559">
    <property type="protein sequence ID" value="EDO42971.1"/>
    <property type="molecule type" value="Genomic_DNA"/>
</dbReference>
<dbReference type="Gene3D" id="6.10.140.1470">
    <property type="match status" value="1"/>
</dbReference>
<evidence type="ECO:0000313" key="16">
    <source>
        <dbReference type="Proteomes" id="UP000001593"/>
    </source>
</evidence>
<comment type="catalytic activity">
    <reaction evidence="8">
        <text>7-[(3S)-3-amino-3-carboxypropyl]wyosine(37) in tRNA(Phe) + 2-oxoglutarate + O2 = 7-(2-hydroxy-3-amino-3-carboxypropyl)wyosine(37) in tRNA(Phe) + succinate + CO2</text>
        <dbReference type="Rhea" id="RHEA:37899"/>
        <dbReference type="Rhea" id="RHEA-COMP:10379"/>
        <dbReference type="Rhea" id="RHEA-COMP:11848"/>
        <dbReference type="ChEBI" id="CHEBI:15379"/>
        <dbReference type="ChEBI" id="CHEBI:16526"/>
        <dbReference type="ChEBI" id="CHEBI:16810"/>
        <dbReference type="ChEBI" id="CHEBI:30031"/>
        <dbReference type="ChEBI" id="CHEBI:73543"/>
        <dbReference type="ChEBI" id="CHEBI:73603"/>
        <dbReference type="EC" id="1.14.11.42"/>
    </reaction>
    <physiologicalReaction direction="left-to-right" evidence="8">
        <dbReference type="Rhea" id="RHEA:37900"/>
    </physiologicalReaction>
</comment>
<dbReference type="Pfam" id="PF13621">
    <property type="entry name" value="Cupin_8"/>
    <property type="match status" value="1"/>
</dbReference>
<dbReference type="FunCoup" id="A7S078">
    <property type="interactions" value="198"/>
</dbReference>
<dbReference type="GO" id="GO:0000049">
    <property type="term" value="F:tRNA binding"/>
    <property type="evidence" value="ECO:0000318"/>
    <property type="project" value="GO_Central"/>
</dbReference>
<evidence type="ECO:0000256" key="11">
    <source>
        <dbReference type="ARBA" id="ARBA00066716"/>
    </source>
</evidence>
<keyword evidence="16" id="KW-1185">Reference proteome</keyword>
<gene>
    <name evidence="15" type="ORF">NEMVEDRAFT_v1g99611</name>
</gene>
<dbReference type="OrthoDB" id="263283at2759"/>
<evidence type="ECO:0000256" key="12">
    <source>
        <dbReference type="ARBA" id="ARBA00069230"/>
    </source>
</evidence>
<dbReference type="InterPro" id="IPR003347">
    <property type="entry name" value="JmjC_dom"/>
</dbReference>
<evidence type="ECO:0000256" key="2">
    <source>
        <dbReference type="ARBA" id="ARBA00011738"/>
    </source>
</evidence>
<sequence>MADERKNHSLRKIQRVPVKIFHGLSREEFLSDVYSKREPAVLRGLDIGAAVTKWTPKYLAEVGGEKLVKVHVCSEKGMDFINKNFVYKTLPFNQFVMRASHSTQTDPFLAPEERYYLRSLGDDPRKDISDIEEHFPNLARDLQMPEFYPKEQFFSSVFRIASAGSQLWTHYDIMDNLLIQVKGCKRAVLFSPKDAKNLYLNGDKSDVLDIDCPDPAKYPKFYSAVQHEALLEPGDVLFIPALWFHNVVSLDFGVAVNVFWRHLPAEMYDNKDVYGNKDLLPATRAMQIVDRAVKLLQELPDGYKDFYARRIICKLEQRCYSNNGA</sequence>
<dbReference type="InterPro" id="IPR041667">
    <property type="entry name" value="Cupin_8"/>
</dbReference>
<dbReference type="GO" id="GO:0031591">
    <property type="term" value="P:wybutosine biosynthetic process"/>
    <property type="evidence" value="ECO:0000318"/>
    <property type="project" value="GO_Central"/>
</dbReference>
<protein>
    <recommendedName>
        <fullName evidence="12">tRNA wybutosine-synthesizing protein 5</fullName>
        <ecNumber evidence="11">1.14.11.42</ecNumber>
    </recommendedName>
    <alternativeName>
        <fullName evidence="13">tRNA(Phe) (7-(3-amino-3-carboxypropyl)wyosine(37)-C(2))-hydroxylase</fullName>
    </alternativeName>
</protein>
<dbReference type="EC" id="1.14.11.42" evidence="11"/>
<keyword evidence="7" id="KW-0408">Iron</keyword>
<dbReference type="InParanoid" id="A7S078"/>
<dbReference type="FunFam" id="2.60.120.650:FF:000022">
    <property type="entry name" value="tRNA wybutosine-synthesizing protein 5"/>
    <property type="match status" value="1"/>
</dbReference>
<dbReference type="Proteomes" id="UP000001593">
    <property type="component" value="Unassembled WGS sequence"/>
</dbReference>
<evidence type="ECO:0000256" key="9">
    <source>
        <dbReference type="ARBA" id="ARBA00054171"/>
    </source>
</evidence>
<dbReference type="GO" id="GO:0046872">
    <property type="term" value="F:metal ion binding"/>
    <property type="evidence" value="ECO:0007669"/>
    <property type="project" value="UniProtKB-KW"/>
</dbReference>